<dbReference type="InterPro" id="IPR015943">
    <property type="entry name" value="WD40/YVTN_repeat-like_dom_sf"/>
</dbReference>
<protein>
    <recommendedName>
        <fullName evidence="3">Transducin family protein / WD-40 repeat family protein</fullName>
    </recommendedName>
</protein>
<name>A0AAV9IF93_9RHOD</name>
<dbReference type="SUPFAM" id="SSF50978">
    <property type="entry name" value="WD40 repeat-like"/>
    <property type="match status" value="1"/>
</dbReference>
<dbReference type="EMBL" id="JANCYU010000036">
    <property type="protein sequence ID" value="KAK4526074.1"/>
    <property type="molecule type" value="Genomic_DNA"/>
</dbReference>
<dbReference type="GO" id="GO:0000423">
    <property type="term" value="P:mitophagy"/>
    <property type="evidence" value="ECO:0007669"/>
    <property type="project" value="TreeGrafter"/>
</dbReference>
<dbReference type="GO" id="GO:0080008">
    <property type="term" value="C:Cul4-RING E3 ubiquitin ligase complex"/>
    <property type="evidence" value="ECO:0007669"/>
    <property type="project" value="TreeGrafter"/>
</dbReference>
<keyword evidence="2" id="KW-1185">Reference proteome</keyword>
<dbReference type="Proteomes" id="UP001300502">
    <property type="component" value="Unassembled WGS sequence"/>
</dbReference>
<proteinExistence type="predicted"/>
<accession>A0AAV9IF93</accession>
<dbReference type="InterPro" id="IPR036322">
    <property type="entry name" value="WD40_repeat_dom_sf"/>
</dbReference>
<dbReference type="InterPro" id="IPR052596">
    <property type="entry name" value="AMBRA1_autophagy"/>
</dbReference>
<reference evidence="1 2" key="1">
    <citation type="submission" date="2022-07" db="EMBL/GenBank/DDBJ databases">
        <title>Genome-wide signatures of adaptation to extreme environments.</title>
        <authorList>
            <person name="Cho C.H."/>
            <person name="Yoon H.S."/>
        </authorList>
    </citation>
    <scope>NUCLEOTIDE SEQUENCE [LARGE SCALE GENOMIC DNA]</scope>
    <source>
        <strain evidence="1 2">108.79 E11</strain>
    </source>
</reference>
<dbReference type="Gene3D" id="2.130.10.10">
    <property type="entry name" value="YVTN repeat-like/Quinoprotein amine dehydrogenase"/>
    <property type="match status" value="1"/>
</dbReference>
<evidence type="ECO:0000313" key="1">
    <source>
        <dbReference type="EMBL" id="KAK4526074.1"/>
    </source>
</evidence>
<dbReference type="PANTHER" id="PTHR22874">
    <property type="entry name" value="ACTIVATING MOLECULE IN BECN1-REGULATED AUTOPHAGY PROTEIN 1"/>
    <property type="match status" value="1"/>
</dbReference>
<gene>
    <name evidence="1" type="ORF">GAYE_SCF19G3985</name>
</gene>
<dbReference type="AlphaFoldDB" id="A0AAV9IF93"/>
<dbReference type="InterPro" id="IPR001680">
    <property type="entry name" value="WD40_rpt"/>
</dbReference>
<dbReference type="GO" id="GO:1990756">
    <property type="term" value="F:ubiquitin-like ligase-substrate adaptor activity"/>
    <property type="evidence" value="ECO:0007669"/>
    <property type="project" value="TreeGrafter"/>
</dbReference>
<evidence type="ECO:0000313" key="2">
    <source>
        <dbReference type="Proteomes" id="UP001300502"/>
    </source>
</evidence>
<comment type="caution">
    <text evidence="1">The sequence shown here is derived from an EMBL/GenBank/DDBJ whole genome shotgun (WGS) entry which is preliminary data.</text>
</comment>
<evidence type="ECO:0008006" key="3">
    <source>
        <dbReference type="Google" id="ProtNLM"/>
    </source>
</evidence>
<dbReference type="PANTHER" id="PTHR22874:SF1">
    <property type="entry name" value="ACTIVATING MOLECULE IN BECN1-REGULATED AUTOPHAGY PROTEIN 1"/>
    <property type="match status" value="1"/>
</dbReference>
<dbReference type="Pfam" id="PF00400">
    <property type="entry name" value="WD40"/>
    <property type="match status" value="3"/>
</dbReference>
<sequence>MWSECPSGGSVFRIYAEKRERGERISHKLWKELSKRLECEYMRLISSEGRYLELDRSASLVKSTISIAFSHDGRYFASTHGDHSVKVFEWPSGKQIATLEKHRRTPWTVKFHPFKRHILASGCIGNECCVWDLRDGSCIRSQKFPASISCLSFHPNGELIAVSSGSCVFLWRYGFLRKYSLGKSQQERNNSSNTFRSLFQPLNTNFGICRDNEDLSVLEPSGESSYEILRTPLPTLPYHMVQFHPSGQFLLTGEKNRPCAELQFSLRFVLHRFDLEQQTISSSGPVLVIPRAIAYNDAGVDFSPCGKMIVACVPEEENQMAFQIAIFSLVNRADGVLMGDMLYSISLDSAHLWALTNLKFSSSGSHLLAGFSFRSPSVTDMAKIRLWDSNSEFFNSETKKADVIEIHHIHAKSNQTSLVQTLQSDVIYDSINYTPSVEDEINVAVFSSARTMAGTVADGLIYGTQKGRIRLFYLDKWTGSECKS</sequence>
<organism evidence="1 2">
    <name type="scientific">Galdieria yellowstonensis</name>
    <dbReference type="NCBI Taxonomy" id="3028027"/>
    <lineage>
        <taxon>Eukaryota</taxon>
        <taxon>Rhodophyta</taxon>
        <taxon>Bangiophyceae</taxon>
        <taxon>Galdieriales</taxon>
        <taxon>Galdieriaceae</taxon>
        <taxon>Galdieria</taxon>
    </lineage>
</organism>
<dbReference type="SMART" id="SM00320">
    <property type="entry name" value="WD40"/>
    <property type="match status" value="4"/>
</dbReference>
<dbReference type="GO" id="GO:0000045">
    <property type="term" value="P:autophagosome assembly"/>
    <property type="evidence" value="ECO:0007669"/>
    <property type="project" value="TreeGrafter"/>
</dbReference>